<dbReference type="SUPFAM" id="SSF50199">
    <property type="entry name" value="Staphylococcal nuclease"/>
    <property type="match status" value="1"/>
</dbReference>
<dbReference type="PROSITE" id="PS50830">
    <property type="entry name" value="TNASE_3"/>
    <property type="match status" value="1"/>
</dbReference>
<dbReference type="RefSeq" id="WP_267782756.1">
    <property type="nucleotide sequence ID" value="NZ_CP113089.1"/>
</dbReference>
<evidence type="ECO:0000259" key="2">
    <source>
        <dbReference type="PROSITE" id="PS50830"/>
    </source>
</evidence>
<dbReference type="GO" id="GO:0004518">
    <property type="term" value="F:nuclease activity"/>
    <property type="evidence" value="ECO:0007669"/>
    <property type="project" value="InterPro"/>
</dbReference>
<dbReference type="SMART" id="SM00318">
    <property type="entry name" value="SNc"/>
    <property type="match status" value="1"/>
</dbReference>
<feature type="signal peptide" evidence="1">
    <location>
        <begin position="1"/>
        <end position="24"/>
    </location>
</feature>
<gene>
    <name evidence="3" type="ORF">OVN18_06280</name>
</gene>
<dbReference type="PROSITE" id="PS51257">
    <property type="entry name" value="PROKAR_LIPOPROTEIN"/>
    <property type="match status" value="1"/>
</dbReference>
<feature type="chain" id="PRO_5039404078" evidence="1">
    <location>
        <begin position="25"/>
        <end position="183"/>
    </location>
</feature>
<dbReference type="PROSITE" id="PS01123">
    <property type="entry name" value="TNASE_1"/>
    <property type="match status" value="1"/>
</dbReference>
<sequence>MRTPLLLPLLGGAITLLAGLQACAGVTIGDATTAERGGATYGPGGASGEIAAGGAGTVVAITDGDTLRLDVDGEELRVRLIGVDTPEVRDPVECYGDEATAALEALAPVGSTLGYAYDRDPQDQYGRELMYLRTAEGTVINLALVEQGAGRAVLFEPNDQIWDALQQAERDAQAAGLGLWGAC</sequence>
<accession>A0A9E8MN78</accession>
<evidence type="ECO:0000256" key="1">
    <source>
        <dbReference type="SAM" id="SignalP"/>
    </source>
</evidence>
<evidence type="ECO:0000313" key="3">
    <source>
        <dbReference type="EMBL" id="WAB82602.1"/>
    </source>
</evidence>
<dbReference type="KEGG" id="mdb:OVN18_06280"/>
<dbReference type="EMBL" id="CP113089">
    <property type="protein sequence ID" value="WAB82602.1"/>
    <property type="molecule type" value="Genomic_DNA"/>
</dbReference>
<dbReference type="Pfam" id="PF00565">
    <property type="entry name" value="SNase"/>
    <property type="match status" value="1"/>
</dbReference>
<name>A0A9E8MN78_9MICO</name>
<keyword evidence="1" id="KW-0732">Signal</keyword>
<dbReference type="AlphaFoldDB" id="A0A9E8MN78"/>
<dbReference type="InterPro" id="IPR002071">
    <property type="entry name" value="Thermonucl_AS"/>
</dbReference>
<keyword evidence="4" id="KW-1185">Reference proteome</keyword>
<dbReference type="GO" id="GO:0003676">
    <property type="term" value="F:nucleic acid binding"/>
    <property type="evidence" value="ECO:0007669"/>
    <property type="project" value="InterPro"/>
</dbReference>
<proteinExistence type="predicted"/>
<feature type="domain" description="TNase-like" evidence="2">
    <location>
        <begin position="52"/>
        <end position="182"/>
    </location>
</feature>
<dbReference type="Gene3D" id="2.40.50.90">
    <property type="match status" value="1"/>
</dbReference>
<dbReference type="InterPro" id="IPR016071">
    <property type="entry name" value="Staphylococal_nuclease_OB-fold"/>
</dbReference>
<organism evidence="3 4">
    <name type="scientific">Microcella daejeonensis</name>
    <dbReference type="NCBI Taxonomy" id="2994971"/>
    <lineage>
        <taxon>Bacteria</taxon>
        <taxon>Bacillati</taxon>
        <taxon>Actinomycetota</taxon>
        <taxon>Actinomycetes</taxon>
        <taxon>Micrococcales</taxon>
        <taxon>Microbacteriaceae</taxon>
        <taxon>Microcella</taxon>
    </lineage>
</organism>
<dbReference type="InterPro" id="IPR035437">
    <property type="entry name" value="SNase_OB-fold_sf"/>
</dbReference>
<dbReference type="Proteomes" id="UP001164706">
    <property type="component" value="Chromosome"/>
</dbReference>
<protein>
    <submittedName>
        <fullName evidence="3">Thermonuclease family protein</fullName>
    </submittedName>
</protein>
<evidence type="ECO:0000313" key="4">
    <source>
        <dbReference type="Proteomes" id="UP001164706"/>
    </source>
</evidence>
<reference evidence="3" key="1">
    <citation type="submission" date="2022-11" db="EMBL/GenBank/DDBJ databases">
        <title>Description of Microcella daejonensis nov. sp, isolated from riverside soil.</title>
        <authorList>
            <person name="Molina K.M."/>
            <person name="Kim S.B."/>
        </authorList>
    </citation>
    <scope>NUCLEOTIDE SEQUENCE</scope>
    <source>
        <strain evidence="3">MMS21-STM12</strain>
    </source>
</reference>